<dbReference type="InterPro" id="IPR044974">
    <property type="entry name" value="Disease_R_plants"/>
</dbReference>
<dbReference type="InterPro" id="IPR058546">
    <property type="entry name" value="RPS4B/Roq1-like_LRR"/>
</dbReference>
<dbReference type="Gene3D" id="1.10.8.430">
    <property type="entry name" value="Helical domain of apoptotic protease-activating factors"/>
    <property type="match status" value="1"/>
</dbReference>
<dbReference type="EMBL" id="JARAOO010000003">
    <property type="protein sequence ID" value="KAJ7974902.1"/>
    <property type="molecule type" value="Genomic_DNA"/>
</dbReference>
<dbReference type="SUPFAM" id="SSF52058">
    <property type="entry name" value="L domain-like"/>
    <property type="match status" value="1"/>
</dbReference>
<dbReference type="InterPro" id="IPR058192">
    <property type="entry name" value="WHD_ROQ1-like"/>
</dbReference>
<accession>A0AAD7VGE5</accession>
<keyword evidence="7" id="KW-1185">Reference proteome</keyword>
<evidence type="ECO:0000256" key="2">
    <source>
        <dbReference type="ARBA" id="ARBA00022821"/>
    </source>
</evidence>
<dbReference type="Pfam" id="PF23286">
    <property type="entry name" value="LRR_13"/>
    <property type="match status" value="1"/>
</dbReference>
<sequence length="1064" mass="122171">MVGRIIITTRNKCLLVNHNIVRTYEMKPLTDHAALQLLYGHAFQNEVPPKSTYADISKRVVGYAKGLPLALEKIGSGLSGKSVQVWESTLHQCETHLKREIFDVLKRSLAKLEANEKKLFLDIACFFEGETLECVKKIYHACHFPVDICIDVLQEKSLVTIDKHNTLRMHDMIRHMGKEIVRQESTDPMKRSRLWFHEEVLQVIKKNKGTDKIEGIKLDLPKRGNVEWNKSVFKKMKNLRILVVRNSHFSEEHKHLPVNLRLLEWQEFPFNDFPNKFSGEKLVILRLNRGSFKLAAYDLKKFQNLMIINLNGGKLWEVPDLSGIPNLKELHLDGCKNLIEIHDSVGHLENLVRLSAESCSRLEAFPPNIKLPSLKYLNLQSCSRLEVFPNVLEKMEKISWINMCGTAIEELPSSIENLVGLQKLKLSFCKRLEDLLPSSICKLENLYSLGLEGCRQVMPSCNNFLEGSLSTITKLNMRNCDLSDQDLPIIFSCFQYLKMLDLSGNKFVKISDCILKLGSLECIRLNNCKQLQNIPRNIVRRLKIIDAFNCRSLRLGLSSSSFSQELKEVRLPGTMIPKGFHHRKGDSVSFFVGKKLPKIIVAFIFALKDIDLHNHNQQAFFSEVSLVVNGIKVLQTQCQMHKVETDHRWLFDLQNYFSKEEQPVNLESYLEDGWNHVEVSFQSQSLTANWCGVHAYKNGSEDVSFRSPDALQKSSPAHPRDELDEEEPAPCAPPHPVSVQWRYDVFLSCRGRDTLKTFSSHLFDSLVDNGIVAFRDDMEIGMGELISQVPTVITESRISIIVLSENYASSTRCLDELVRILECNKQKEQLILPVFYDVDTTEVCHQSGRYEKALRNHLRIFNMEKVQYWRSALTEVCRISGFFHHSKKSGIDDASLIKEIVEHVLRNLNNKRDWIRQNEDILSKFPERYPPRGSDSMVVYTTSLGVIPPTLQACDRVKSVLDFHGAEFEERDLWADKSNEYLKELKAMLGGRVELPSVFVKGRYLGGVREVMKLNESGQLQAILRACSVENLEHSNKLRSQNQMWRSKIDEFLHFLFDGPDCPN</sequence>
<dbReference type="PRINTS" id="PR00364">
    <property type="entry name" value="DISEASERSIST"/>
</dbReference>
<dbReference type="Gene3D" id="3.40.50.10140">
    <property type="entry name" value="Toll/interleukin-1 receptor homology (TIR) domain"/>
    <property type="match status" value="1"/>
</dbReference>
<dbReference type="InterPro" id="IPR036249">
    <property type="entry name" value="Thioredoxin-like_sf"/>
</dbReference>
<dbReference type="InterPro" id="IPR042197">
    <property type="entry name" value="Apaf_helical"/>
</dbReference>
<evidence type="ECO:0000256" key="1">
    <source>
        <dbReference type="ARBA" id="ARBA00022737"/>
    </source>
</evidence>
<dbReference type="Pfam" id="PF00462">
    <property type="entry name" value="Glutaredoxin"/>
    <property type="match status" value="1"/>
</dbReference>
<dbReference type="Gene3D" id="3.40.30.10">
    <property type="entry name" value="Glutaredoxin"/>
    <property type="match status" value="1"/>
</dbReference>
<evidence type="ECO:0000313" key="7">
    <source>
        <dbReference type="Proteomes" id="UP001163823"/>
    </source>
</evidence>
<dbReference type="SUPFAM" id="SSF52833">
    <property type="entry name" value="Thioredoxin-like"/>
    <property type="match status" value="1"/>
</dbReference>
<dbReference type="GO" id="GO:0006952">
    <property type="term" value="P:defense response"/>
    <property type="evidence" value="ECO:0007669"/>
    <property type="project" value="InterPro"/>
</dbReference>
<keyword evidence="1" id="KW-0677">Repeat</keyword>
<dbReference type="Gene3D" id="3.80.10.10">
    <property type="entry name" value="Ribonuclease Inhibitor"/>
    <property type="match status" value="2"/>
</dbReference>
<dbReference type="SUPFAM" id="SSF52200">
    <property type="entry name" value="Toll/Interleukin receptor TIR domain"/>
    <property type="match status" value="1"/>
</dbReference>
<dbReference type="PROSITE" id="PS50104">
    <property type="entry name" value="TIR"/>
    <property type="match status" value="1"/>
</dbReference>
<name>A0AAD7VGE5_QUISA</name>
<gene>
    <name evidence="6" type="ORF">O6P43_004901</name>
</gene>
<reference evidence="6" key="1">
    <citation type="journal article" date="2023" name="Science">
        <title>Elucidation of the pathway for biosynthesis of saponin adjuvants from the soapbark tree.</title>
        <authorList>
            <person name="Reed J."/>
            <person name="Orme A."/>
            <person name="El-Demerdash A."/>
            <person name="Owen C."/>
            <person name="Martin L.B.B."/>
            <person name="Misra R.C."/>
            <person name="Kikuchi S."/>
            <person name="Rejzek M."/>
            <person name="Martin A.C."/>
            <person name="Harkess A."/>
            <person name="Leebens-Mack J."/>
            <person name="Louveau T."/>
            <person name="Stephenson M.J."/>
            <person name="Osbourn A."/>
        </authorList>
    </citation>
    <scope>NUCLEOTIDE SEQUENCE</scope>
    <source>
        <strain evidence="6">S10</strain>
    </source>
</reference>
<dbReference type="AlphaFoldDB" id="A0AAD7VGE5"/>
<dbReference type="PANTHER" id="PTHR11017">
    <property type="entry name" value="LEUCINE-RICH REPEAT-CONTAINING PROTEIN"/>
    <property type="match status" value="1"/>
</dbReference>
<dbReference type="PANTHER" id="PTHR11017:SF570">
    <property type="entry name" value="DISEASE RESISTANCE PROTEIN (TIR-NBS CLASS)-RELATED"/>
    <property type="match status" value="1"/>
</dbReference>
<evidence type="ECO:0000259" key="5">
    <source>
        <dbReference type="PROSITE" id="PS50104"/>
    </source>
</evidence>
<feature type="region of interest" description="Disordered" evidence="4">
    <location>
        <begin position="704"/>
        <end position="734"/>
    </location>
</feature>
<dbReference type="InterPro" id="IPR035897">
    <property type="entry name" value="Toll_tir_struct_dom_sf"/>
</dbReference>
<dbReference type="SUPFAM" id="SSF52540">
    <property type="entry name" value="P-loop containing nucleoside triphosphate hydrolases"/>
    <property type="match status" value="1"/>
</dbReference>
<dbReference type="Proteomes" id="UP001163823">
    <property type="component" value="Chromosome 3"/>
</dbReference>
<dbReference type="SMART" id="SM00255">
    <property type="entry name" value="TIR"/>
    <property type="match status" value="1"/>
</dbReference>
<keyword evidence="3" id="KW-0520">NAD</keyword>
<dbReference type="GO" id="GO:0043531">
    <property type="term" value="F:ADP binding"/>
    <property type="evidence" value="ECO:0007669"/>
    <property type="project" value="InterPro"/>
</dbReference>
<dbReference type="KEGG" id="qsa:O6P43_004901"/>
<evidence type="ECO:0000313" key="6">
    <source>
        <dbReference type="EMBL" id="KAJ7974902.1"/>
    </source>
</evidence>
<comment type="caution">
    <text evidence="6">The sequence shown here is derived from an EMBL/GenBank/DDBJ whole genome shotgun (WGS) entry which is preliminary data.</text>
</comment>
<dbReference type="InterPro" id="IPR002109">
    <property type="entry name" value="Glutaredoxin"/>
</dbReference>
<dbReference type="InterPro" id="IPR032675">
    <property type="entry name" value="LRR_dom_sf"/>
</dbReference>
<dbReference type="InterPro" id="IPR000157">
    <property type="entry name" value="TIR_dom"/>
</dbReference>
<dbReference type="FunFam" id="3.40.50.10140:FF:000007">
    <property type="entry name" value="Disease resistance protein (TIR-NBS-LRR class)"/>
    <property type="match status" value="1"/>
</dbReference>
<dbReference type="Pfam" id="PF01582">
    <property type="entry name" value="TIR"/>
    <property type="match status" value="1"/>
</dbReference>
<protein>
    <submittedName>
        <fullName evidence="6">TMV resistance protein N</fullName>
    </submittedName>
</protein>
<keyword evidence="2" id="KW-0611">Plant defense</keyword>
<dbReference type="PROSITE" id="PS51354">
    <property type="entry name" value="GLUTAREDOXIN_2"/>
    <property type="match status" value="1"/>
</dbReference>
<proteinExistence type="predicted"/>
<evidence type="ECO:0000256" key="4">
    <source>
        <dbReference type="SAM" id="MobiDB-lite"/>
    </source>
</evidence>
<feature type="domain" description="TIR" evidence="5">
    <location>
        <begin position="741"/>
        <end position="908"/>
    </location>
</feature>
<organism evidence="6 7">
    <name type="scientific">Quillaja saponaria</name>
    <name type="common">Soap bark tree</name>
    <dbReference type="NCBI Taxonomy" id="32244"/>
    <lineage>
        <taxon>Eukaryota</taxon>
        <taxon>Viridiplantae</taxon>
        <taxon>Streptophyta</taxon>
        <taxon>Embryophyta</taxon>
        <taxon>Tracheophyta</taxon>
        <taxon>Spermatophyta</taxon>
        <taxon>Magnoliopsida</taxon>
        <taxon>eudicotyledons</taxon>
        <taxon>Gunneridae</taxon>
        <taxon>Pentapetalae</taxon>
        <taxon>rosids</taxon>
        <taxon>fabids</taxon>
        <taxon>Fabales</taxon>
        <taxon>Quillajaceae</taxon>
        <taxon>Quillaja</taxon>
    </lineage>
</organism>
<dbReference type="InterPro" id="IPR027417">
    <property type="entry name" value="P-loop_NTPase"/>
</dbReference>
<evidence type="ECO:0000256" key="3">
    <source>
        <dbReference type="ARBA" id="ARBA00023027"/>
    </source>
</evidence>
<dbReference type="GO" id="GO:0007165">
    <property type="term" value="P:signal transduction"/>
    <property type="evidence" value="ECO:0007669"/>
    <property type="project" value="InterPro"/>
</dbReference>
<dbReference type="Pfam" id="PF23282">
    <property type="entry name" value="WHD_ROQ1"/>
    <property type="match status" value="1"/>
</dbReference>